<dbReference type="PROSITE" id="PS50082">
    <property type="entry name" value="WD_REPEATS_2"/>
    <property type="match status" value="6"/>
</dbReference>
<dbReference type="PANTHER" id="PTHR45048:SF1">
    <property type="entry name" value="WD REPEAT-CONTAINING PROTEIN 88"/>
    <property type="match status" value="1"/>
</dbReference>
<dbReference type="CDD" id="cd00200">
    <property type="entry name" value="WD40"/>
    <property type="match status" value="1"/>
</dbReference>
<evidence type="ECO:0000256" key="3">
    <source>
        <dbReference type="PROSITE-ProRule" id="PRU00221"/>
    </source>
</evidence>
<keyword evidence="1 3" id="KW-0853">WD repeat</keyword>
<gene>
    <name evidence="4" type="ORF">GDO54_002322</name>
</gene>
<evidence type="ECO:0000256" key="2">
    <source>
        <dbReference type="ARBA" id="ARBA00022737"/>
    </source>
</evidence>
<dbReference type="SMART" id="SM00320">
    <property type="entry name" value="WD40"/>
    <property type="match status" value="7"/>
</dbReference>
<evidence type="ECO:0000256" key="1">
    <source>
        <dbReference type="ARBA" id="ARBA00022574"/>
    </source>
</evidence>
<keyword evidence="2" id="KW-0677">Repeat</keyword>
<feature type="repeat" description="WD" evidence="3">
    <location>
        <begin position="294"/>
        <end position="335"/>
    </location>
</feature>
<dbReference type="SUPFAM" id="SSF50998">
    <property type="entry name" value="Quinoprotein alcohol dehydrogenase-like"/>
    <property type="match status" value="1"/>
</dbReference>
<dbReference type="PRINTS" id="PR00320">
    <property type="entry name" value="GPROTEINBRPT"/>
</dbReference>
<dbReference type="Proteomes" id="UP001181693">
    <property type="component" value="Unassembled WGS sequence"/>
</dbReference>
<feature type="repeat" description="WD" evidence="3">
    <location>
        <begin position="34"/>
        <end position="69"/>
    </location>
</feature>
<feature type="repeat" description="WD" evidence="3">
    <location>
        <begin position="205"/>
        <end position="246"/>
    </location>
</feature>
<dbReference type="InterPro" id="IPR015943">
    <property type="entry name" value="WD40/YVTN_repeat-like_dom_sf"/>
</dbReference>
<dbReference type="EMBL" id="DYDO01000010">
    <property type="protein sequence ID" value="DBA16783.1"/>
    <property type="molecule type" value="Genomic_DNA"/>
</dbReference>
<organism evidence="4 5">
    <name type="scientific">Pyxicephalus adspersus</name>
    <name type="common">African bullfrog</name>
    <dbReference type="NCBI Taxonomy" id="30357"/>
    <lineage>
        <taxon>Eukaryota</taxon>
        <taxon>Metazoa</taxon>
        <taxon>Chordata</taxon>
        <taxon>Craniata</taxon>
        <taxon>Vertebrata</taxon>
        <taxon>Euteleostomi</taxon>
        <taxon>Amphibia</taxon>
        <taxon>Batrachia</taxon>
        <taxon>Anura</taxon>
        <taxon>Neobatrachia</taxon>
        <taxon>Ranoidea</taxon>
        <taxon>Pyxicephalidae</taxon>
        <taxon>Pyxicephalinae</taxon>
        <taxon>Pyxicephalus</taxon>
    </lineage>
</organism>
<dbReference type="AlphaFoldDB" id="A0AAV2ZRM4"/>
<evidence type="ECO:0000313" key="5">
    <source>
        <dbReference type="Proteomes" id="UP001181693"/>
    </source>
</evidence>
<dbReference type="InterPro" id="IPR020472">
    <property type="entry name" value="WD40_PAC1"/>
</dbReference>
<keyword evidence="5" id="KW-1185">Reference proteome</keyword>
<dbReference type="Pfam" id="PF00400">
    <property type="entry name" value="WD40"/>
    <property type="match status" value="6"/>
</dbReference>
<dbReference type="PANTHER" id="PTHR45048">
    <property type="match status" value="1"/>
</dbReference>
<feature type="repeat" description="WD" evidence="3">
    <location>
        <begin position="77"/>
        <end position="118"/>
    </location>
</feature>
<reference evidence="4" key="1">
    <citation type="thesis" date="2020" institute="ProQuest LLC" country="789 East Eisenhower Parkway, Ann Arbor, MI, USA">
        <title>Comparative Genomics and Chromosome Evolution.</title>
        <authorList>
            <person name="Mudd A.B."/>
        </authorList>
    </citation>
    <scope>NUCLEOTIDE SEQUENCE</scope>
    <source>
        <strain evidence="4">1538</strain>
        <tissue evidence="4">Blood</tissue>
    </source>
</reference>
<dbReference type="InterPro" id="IPR011047">
    <property type="entry name" value="Quinoprotein_ADH-like_sf"/>
</dbReference>
<dbReference type="InterPro" id="IPR001680">
    <property type="entry name" value="WD40_rpt"/>
</dbReference>
<evidence type="ECO:0000313" key="4">
    <source>
        <dbReference type="EMBL" id="DBA16783.1"/>
    </source>
</evidence>
<dbReference type="PROSITE" id="PS50294">
    <property type="entry name" value="WD_REPEATS_REGION"/>
    <property type="match status" value="6"/>
</dbReference>
<feature type="repeat" description="WD" evidence="3">
    <location>
        <begin position="162"/>
        <end position="203"/>
    </location>
</feature>
<feature type="repeat" description="WD" evidence="3">
    <location>
        <begin position="252"/>
        <end position="287"/>
    </location>
</feature>
<protein>
    <submittedName>
        <fullName evidence="4">Uncharacterized protein</fullName>
    </submittedName>
</protein>
<dbReference type="InterPro" id="IPR019775">
    <property type="entry name" value="WD40_repeat_CS"/>
</dbReference>
<dbReference type="Gene3D" id="2.130.10.10">
    <property type="entry name" value="YVTN repeat-like/Quinoprotein amine dehydrogenase"/>
    <property type="match status" value="3"/>
</dbReference>
<name>A0AAV2ZRM4_PYXAD</name>
<dbReference type="PROSITE" id="PS00678">
    <property type="entry name" value="WD_REPEATS_1"/>
    <property type="match status" value="6"/>
</dbReference>
<comment type="caution">
    <text evidence="4">The sequence shown here is derived from an EMBL/GenBank/DDBJ whole genome shotgun (WGS) entry which is preliminary data.</text>
</comment>
<proteinExistence type="predicted"/>
<sequence>MDPLCVQESLPVPEGGGENVWSSDRLSQIPFQILRGHRGAVSSCHFCCQDTKLLTSSHDQTARLWDLSSCTSICDYGGEHTAPISQCSPTQDNRRMVTSSYDKTVKFWDMETGKVLGSVNLDGLVTSCNVSGDGRLVGCSVDVDNAVYIIDFTTASKVQHIKDQHTSTITRCCFDPEGQRVCSVSSDRSIILWDMIAQRTTIRINGAHGNVISDCSFSNNGRLLCTASWDKCVKLWDVNTGEFRHSGPNTLLHGHIGSVSSCIFSEDGSILVSGGYDKRIIMWDVNSACKKLVLKGHTDWVLDVALSTNKKWILSASKDSTLRLWNIENCEEIPAVIENKKAIGPRHAQCEECQKPFPIMHWDNTNVTHKCVFCRLSAPSKDTDHLPPVPPTVSTPV</sequence>
<accession>A0AAV2ZRM4</accession>